<dbReference type="Gene3D" id="3.40.50.1820">
    <property type="entry name" value="alpha/beta hydrolase"/>
    <property type="match status" value="1"/>
</dbReference>
<keyword evidence="5" id="KW-0325">Glycoprotein</keyword>
<keyword evidence="3 6" id="KW-0378">Hydrolase</keyword>
<evidence type="ECO:0000256" key="5">
    <source>
        <dbReference type="ARBA" id="ARBA00023180"/>
    </source>
</evidence>
<dbReference type="Pfam" id="PF00135">
    <property type="entry name" value="COesterase"/>
    <property type="match status" value="1"/>
</dbReference>
<evidence type="ECO:0000313" key="9">
    <source>
        <dbReference type="RefSeq" id="XP_046590304.1"/>
    </source>
</evidence>
<evidence type="ECO:0000313" key="8">
    <source>
        <dbReference type="Proteomes" id="UP000829291"/>
    </source>
</evidence>
<sequence>MASVWYFNVTAYAVLFLLGGWNMSWGIVSKAYGEILIDEQISPPAVTLPQGTIRGAKMVSYRNKTFFAFNGIPYAKPPIGDLRFKDPMPPDPWNGTIDSNHESEQCIQFEPLIYEDTTGNEDCLYLNIYTPPLSTSNNIKQLPVMVYIFGGRFELGNITSTRCDPRFILDRNVILVVPSYRLGVLGFLTTGDEVLPGNYGLKDMVQALKWIQDNVQYFGGDANRVTLFGSSSGSVMVHLLTLSNLTDGLFHRYILQSGTAFTPAAMTPRSVSSNRAIRLGQYLACPTDSSNMLVNCLKGISASKLVKMTSMFHEWGQYPVVVWGPTIEPDVEGALLTDSPANLLAAGKIRDLPSIALVTRDEGLELSLPLFENRDVLQDFLNNIDFILPVMIQYEGLVENMTDFTSTLKSYYLNDLTANRSLILRNITQLIGDAMFTYPTYRVVKEQLTKAKNFQYFCSFEYRGRFSYSYYHGRFNYSYHGGSPVNHGVAHADELLYLLPGPKSWYGPTDWEYSDADWKMVDTMVQLWTSFATTGVPATLDSDDSTIWSPFSSRDNYLRIGNGSAVVLEVQYGFHKERIQVWDKLTRATTLK</sequence>
<feature type="domain" description="Carboxylesterase type B" evidence="7">
    <location>
        <begin position="43"/>
        <end position="582"/>
    </location>
</feature>
<evidence type="ECO:0000256" key="2">
    <source>
        <dbReference type="ARBA" id="ARBA00022487"/>
    </source>
</evidence>
<gene>
    <name evidence="9" type="primary">LOC124293469</name>
</gene>
<evidence type="ECO:0000259" key="7">
    <source>
        <dbReference type="Pfam" id="PF00135"/>
    </source>
</evidence>
<dbReference type="PANTHER" id="PTHR43142">
    <property type="entry name" value="CARBOXYLIC ESTER HYDROLASE"/>
    <property type="match status" value="1"/>
</dbReference>
<dbReference type="PROSITE" id="PS00941">
    <property type="entry name" value="CARBOXYLESTERASE_B_2"/>
    <property type="match status" value="1"/>
</dbReference>
<evidence type="ECO:0000256" key="1">
    <source>
        <dbReference type="ARBA" id="ARBA00005964"/>
    </source>
</evidence>
<dbReference type="Proteomes" id="UP000829291">
    <property type="component" value="Chromosome 3"/>
</dbReference>
<reference evidence="9" key="1">
    <citation type="submission" date="2025-08" db="UniProtKB">
        <authorList>
            <consortium name="RefSeq"/>
        </authorList>
    </citation>
    <scope>IDENTIFICATION</scope>
    <source>
        <tissue evidence="9">Thorax and Abdomen</tissue>
    </source>
</reference>
<name>A0ABM3FQL2_NEOLC</name>
<proteinExistence type="inferred from homology"/>
<comment type="similarity">
    <text evidence="1 6">Belongs to the type-B carboxylesterase/lipase family.</text>
</comment>
<evidence type="ECO:0000256" key="4">
    <source>
        <dbReference type="ARBA" id="ARBA00023157"/>
    </source>
</evidence>
<dbReference type="EC" id="3.1.1.-" evidence="6"/>
<dbReference type="RefSeq" id="XP_046590304.1">
    <property type="nucleotide sequence ID" value="XM_046734348.1"/>
</dbReference>
<dbReference type="GeneID" id="124293469"/>
<keyword evidence="2" id="KW-0719">Serine esterase</keyword>
<dbReference type="InterPro" id="IPR002018">
    <property type="entry name" value="CarbesteraseB"/>
</dbReference>
<evidence type="ECO:0000256" key="6">
    <source>
        <dbReference type="RuleBase" id="RU361235"/>
    </source>
</evidence>
<dbReference type="InterPro" id="IPR019826">
    <property type="entry name" value="Carboxylesterase_B_AS"/>
</dbReference>
<protein>
    <recommendedName>
        <fullName evidence="6">Carboxylic ester hydrolase</fullName>
        <ecNumber evidence="6">3.1.1.-</ecNumber>
    </recommendedName>
</protein>
<dbReference type="InterPro" id="IPR019819">
    <property type="entry name" value="Carboxylesterase_B_CS"/>
</dbReference>
<keyword evidence="8" id="KW-1185">Reference proteome</keyword>
<accession>A0ABM3FQL2</accession>
<keyword evidence="4" id="KW-1015">Disulfide bond</keyword>
<organism evidence="8 9">
    <name type="scientific">Neodiprion lecontei</name>
    <name type="common">Redheaded pine sawfly</name>
    <dbReference type="NCBI Taxonomy" id="441921"/>
    <lineage>
        <taxon>Eukaryota</taxon>
        <taxon>Metazoa</taxon>
        <taxon>Ecdysozoa</taxon>
        <taxon>Arthropoda</taxon>
        <taxon>Hexapoda</taxon>
        <taxon>Insecta</taxon>
        <taxon>Pterygota</taxon>
        <taxon>Neoptera</taxon>
        <taxon>Endopterygota</taxon>
        <taxon>Hymenoptera</taxon>
        <taxon>Tenthredinoidea</taxon>
        <taxon>Diprionidae</taxon>
        <taxon>Diprioninae</taxon>
        <taxon>Neodiprion</taxon>
    </lineage>
</organism>
<dbReference type="PANTHER" id="PTHR43142:SF1">
    <property type="entry name" value="CARBOXYLIC ESTER HYDROLASE"/>
    <property type="match status" value="1"/>
</dbReference>
<dbReference type="PROSITE" id="PS00122">
    <property type="entry name" value="CARBOXYLESTERASE_B_1"/>
    <property type="match status" value="1"/>
</dbReference>
<dbReference type="InterPro" id="IPR029058">
    <property type="entry name" value="AB_hydrolase_fold"/>
</dbReference>
<evidence type="ECO:0000256" key="3">
    <source>
        <dbReference type="ARBA" id="ARBA00022801"/>
    </source>
</evidence>
<dbReference type="SUPFAM" id="SSF53474">
    <property type="entry name" value="alpha/beta-Hydrolases"/>
    <property type="match status" value="1"/>
</dbReference>